<dbReference type="SUPFAM" id="SSF48371">
    <property type="entry name" value="ARM repeat"/>
    <property type="match status" value="2"/>
</dbReference>
<dbReference type="GO" id="GO:0048487">
    <property type="term" value="F:beta-tubulin binding"/>
    <property type="evidence" value="ECO:0007669"/>
    <property type="project" value="InterPro"/>
</dbReference>
<organism evidence="5 6">
    <name type="scientific">Coprinellus micaceus</name>
    <name type="common">Glistening ink-cap mushroom</name>
    <name type="synonym">Coprinus micaceus</name>
    <dbReference type="NCBI Taxonomy" id="71717"/>
    <lineage>
        <taxon>Eukaryota</taxon>
        <taxon>Fungi</taxon>
        <taxon>Dikarya</taxon>
        <taxon>Basidiomycota</taxon>
        <taxon>Agaricomycotina</taxon>
        <taxon>Agaricomycetes</taxon>
        <taxon>Agaricomycetidae</taxon>
        <taxon>Agaricales</taxon>
        <taxon>Agaricineae</taxon>
        <taxon>Psathyrellaceae</taxon>
        <taxon>Coprinellus</taxon>
    </lineage>
</organism>
<dbReference type="GO" id="GO:0007023">
    <property type="term" value="P:post-chaperonin tubulin folding pathway"/>
    <property type="evidence" value="ECO:0007669"/>
    <property type="project" value="InterPro"/>
</dbReference>
<protein>
    <submittedName>
        <fullName evidence="5">TBCD protein</fullName>
    </submittedName>
</protein>
<reference evidence="5 6" key="1">
    <citation type="journal article" date="2019" name="Nat. Ecol. Evol.">
        <title>Megaphylogeny resolves global patterns of mushroom evolution.</title>
        <authorList>
            <person name="Varga T."/>
            <person name="Krizsan K."/>
            <person name="Foldi C."/>
            <person name="Dima B."/>
            <person name="Sanchez-Garcia M."/>
            <person name="Sanchez-Ramirez S."/>
            <person name="Szollosi G.J."/>
            <person name="Szarkandi J.G."/>
            <person name="Papp V."/>
            <person name="Albert L."/>
            <person name="Andreopoulos W."/>
            <person name="Angelini C."/>
            <person name="Antonin V."/>
            <person name="Barry K.W."/>
            <person name="Bougher N.L."/>
            <person name="Buchanan P."/>
            <person name="Buyck B."/>
            <person name="Bense V."/>
            <person name="Catcheside P."/>
            <person name="Chovatia M."/>
            <person name="Cooper J."/>
            <person name="Damon W."/>
            <person name="Desjardin D."/>
            <person name="Finy P."/>
            <person name="Geml J."/>
            <person name="Haridas S."/>
            <person name="Hughes K."/>
            <person name="Justo A."/>
            <person name="Karasinski D."/>
            <person name="Kautmanova I."/>
            <person name="Kiss B."/>
            <person name="Kocsube S."/>
            <person name="Kotiranta H."/>
            <person name="LaButti K.M."/>
            <person name="Lechner B.E."/>
            <person name="Liimatainen K."/>
            <person name="Lipzen A."/>
            <person name="Lukacs Z."/>
            <person name="Mihaltcheva S."/>
            <person name="Morgado L.N."/>
            <person name="Niskanen T."/>
            <person name="Noordeloos M.E."/>
            <person name="Ohm R.A."/>
            <person name="Ortiz-Santana B."/>
            <person name="Ovrebo C."/>
            <person name="Racz N."/>
            <person name="Riley R."/>
            <person name="Savchenko A."/>
            <person name="Shiryaev A."/>
            <person name="Soop K."/>
            <person name="Spirin V."/>
            <person name="Szebenyi C."/>
            <person name="Tomsovsky M."/>
            <person name="Tulloss R.E."/>
            <person name="Uehling J."/>
            <person name="Grigoriev I.V."/>
            <person name="Vagvolgyi C."/>
            <person name="Papp T."/>
            <person name="Martin F.M."/>
            <person name="Miettinen O."/>
            <person name="Hibbett D.S."/>
            <person name="Nagy L.G."/>
        </authorList>
    </citation>
    <scope>NUCLEOTIDE SEQUENCE [LARGE SCALE GENOMIC DNA]</scope>
    <source>
        <strain evidence="5 6">FP101781</strain>
    </source>
</reference>
<evidence type="ECO:0000256" key="2">
    <source>
        <dbReference type="PROSITE-ProRule" id="PRU00103"/>
    </source>
</evidence>
<dbReference type="PANTHER" id="PTHR12658">
    <property type="entry name" value="BETA-TUBULIN COFACTOR D"/>
    <property type="match status" value="1"/>
</dbReference>
<accession>A0A4Y7U1D4</accession>
<sequence>MAYEEDTDRVYATFLKYEEFTGLQTQLLSVDLFVDPTADENSTERQVLQKLCLILNEYQEQSFLLDPYLEGLLGPVIERFKSHARAVVADPSLQPSSDRLHCLGLLLYQYIKFRGPKTIVRFFPHEVDDLSVALNYIRLPNSEIIKSQYHWATRYVILLWLALICRIPFSLSQFDEPGHEGATAAALESLGEEYLDRAGLEREGAAVLLSRLYMRKDTGPRFGAFVSWAEQHIQSQGQVFTTIGVLRVFGEVLKSAPLDLIKAELSRLLAFVTSMGKIKTLNNNVMVRKLRTKIFTRVGLRVLPPNPNAGRRKGRTLAGDELELRKANLEESEVPEEIEVILEQLLSSLEDKDTVVRYPAAKGVARIAERLPSSFSSQIVESVLAMFSVHSLAAAALYDLPAIAECTWHGACLASAELARRNQISDSNMPDLVEWLSKALYFDIRKGAHSIGSNVRDAASYVLWALARTQDPATLKPHATNLANRLASVAIYDREVHIRRAASAAYQEHVGRMNLFPHGIDVLAKTDFYSVSIRRNAFLIAAAEVAQHPEYRNFLLNHVLNVVLRHWDVSIRELGSQSLKNLCLIDLDNMATTALQAIVPLLESIDPTDIHGGLLALSELGNAFQIAVVDPNERNKKLRTIFSNIAKVSFDHLKAPRNHLLTTAACRLIAATLTIEEIEAGSNSSRSKDKLLFQRNAVVACLSCRATLFAESKSGGANLMKSIGKVLGALDYEKNGLVFSKATAFLLENIKPSPRVSIEARQSCYVSIQLVVSNIFPRRLDIIPSTVMNMLLGALLSGLNDYTIDERGDVGSWVRLTSVQGLTTLCELLLTHAEWLPRFEEHLPPAIYVAVASGVLKQGVERLDNVRQEAGKCFLRLLTARLPAFNGADRWQLPGKELLRELFQSEAGEPHEWADGTWLFPRVVKLLGIEAYRKDLLTGLLLSIGSKTDSTQRPAAKALVEYMEGVPVTSTSGAHTLVEFVDDLLERLTLNIASNAISIPIFQTFNLLLEADILSGLADASEGCERLQKLSSCATRNVTKWKNIERINEAMKIVVALLAIEKVRESNLTALHSFLAHPFPKIRYGTAEHLYMQVESMDYGIEDTSDIESILLETTWSTINEEQARAASERVVELFTAE</sequence>
<dbReference type="PROSITE" id="PS50077">
    <property type="entry name" value="HEAT_REPEAT"/>
    <property type="match status" value="1"/>
</dbReference>
<dbReference type="EMBL" id="QPFP01000001">
    <property type="protein sequence ID" value="TEB39858.1"/>
    <property type="molecule type" value="Genomic_DNA"/>
</dbReference>
<evidence type="ECO:0000259" key="4">
    <source>
        <dbReference type="Pfam" id="PF25767"/>
    </source>
</evidence>
<feature type="repeat" description="HEAT" evidence="2">
    <location>
        <begin position="341"/>
        <end position="378"/>
    </location>
</feature>
<gene>
    <name evidence="5" type="ORF">FA13DRAFT_1808192</name>
</gene>
<evidence type="ECO:0000313" key="6">
    <source>
        <dbReference type="Proteomes" id="UP000298030"/>
    </source>
</evidence>
<feature type="domain" description="Tubulin-folding cofactor D ARM repeats" evidence="4">
    <location>
        <begin position="323"/>
        <end position="520"/>
    </location>
</feature>
<evidence type="ECO:0000313" key="5">
    <source>
        <dbReference type="EMBL" id="TEB39858.1"/>
    </source>
</evidence>
<evidence type="ECO:0000256" key="1">
    <source>
        <dbReference type="ARBA" id="ARBA00023186"/>
    </source>
</evidence>
<comment type="caution">
    <text evidence="5">The sequence shown here is derived from an EMBL/GenBank/DDBJ whole genome shotgun (WGS) entry which is preliminary data.</text>
</comment>
<dbReference type="InterPro" id="IPR016024">
    <property type="entry name" value="ARM-type_fold"/>
</dbReference>
<name>A0A4Y7U1D4_COPMI</name>
<keyword evidence="1" id="KW-0143">Chaperone</keyword>
<dbReference type="PANTHER" id="PTHR12658:SF0">
    <property type="entry name" value="TUBULIN-SPECIFIC CHAPERONE D"/>
    <property type="match status" value="1"/>
</dbReference>
<dbReference type="Proteomes" id="UP000298030">
    <property type="component" value="Unassembled WGS sequence"/>
</dbReference>
<dbReference type="InterPro" id="IPR021133">
    <property type="entry name" value="HEAT_type_2"/>
</dbReference>
<dbReference type="Gene3D" id="1.25.10.10">
    <property type="entry name" value="Leucine-rich Repeat Variant"/>
    <property type="match status" value="1"/>
</dbReference>
<dbReference type="AlphaFoldDB" id="A0A4Y7U1D4"/>
<dbReference type="OrthoDB" id="1735853at2759"/>
<keyword evidence="6" id="KW-1185">Reference proteome</keyword>
<dbReference type="Pfam" id="PF12612">
    <property type="entry name" value="TFCD_C"/>
    <property type="match status" value="1"/>
</dbReference>
<proteinExistence type="predicted"/>
<evidence type="ECO:0000259" key="3">
    <source>
        <dbReference type="Pfam" id="PF12612"/>
    </source>
</evidence>
<dbReference type="GO" id="GO:0005096">
    <property type="term" value="F:GTPase activator activity"/>
    <property type="evidence" value="ECO:0007669"/>
    <property type="project" value="InterPro"/>
</dbReference>
<dbReference type="Pfam" id="PF25767">
    <property type="entry name" value="ARM_TBCD_2nd"/>
    <property type="match status" value="1"/>
</dbReference>
<dbReference type="GO" id="GO:0000226">
    <property type="term" value="P:microtubule cytoskeleton organization"/>
    <property type="evidence" value="ECO:0007669"/>
    <property type="project" value="TreeGrafter"/>
</dbReference>
<dbReference type="Pfam" id="PF23579">
    <property type="entry name" value="ARM_TBCD"/>
    <property type="match status" value="1"/>
</dbReference>
<dbReference type="InterPro" id="IPR011989">
    <property type="entry name" value="ARM-like"/>
</dbReference>
<dbReference type="InterPro" id="IPR058033">
    <property type="entry name" value="ARM_TBCD_2nd"/>
</dbReference>
<dbReference type="InterPro" id="IPR022577">
    <property type="entry name" value="TBCD_C"/>
</dbReference>
<dbReference type="InterPro" id="IPR033162">
    <property type="entry name" value="TBCD"/>
</dbReference>
<feature type="domain" description="Tubulin-folding cofactor D C-terminal" evidence="3">
    <location>
        <begin position="851"/>
        <end position="1046"/>
    </location>
</feature>
<dbReference type="STRING" id="71717.A0A4Y7U1D4"/>
<dbReference type="GO" id="GO:0007021">
    <property type="term" value="P:tubulin complex assembly"/>
    <property type="evidence" value="ECO:0007669"/>
    <property type="project" value="InterPro"/>
</dbReference>